<dbReference type="GO" id="GO:0050660">
    <property type="term" value="F:flavin adenine dinucleotide binding"/>
    <property type="evidence" value="ECO:0007669"/>
    <property type="project" value="InterPro"/>
</dbReference>
<dbReference type="Gene3D" id="3.40.462.20">
    <property type="match status" value="1"/>
</dbReference>
<dbReference type="Gene3D" id="3.30.465.10">
    <property type="match status" value="2"/>
</dbReference>
<accession>A0A5B6V2K3</accession>
<evidence type="ECO:0000313" key="2">
    <source>
        <dbReference type="Proteomes" id="UP000325315"/>
    </source>
</evidence>
<keyword evidence="2" id="KW-1185">Reference proteome</keyword>
<sequence length="111" mass="12150">MSEVAWVESGAPLGELYYEIASKSKTLAFPAGFCRTVGAGGHLSGDLFWAIRGGGGNTFGIVLAWKLKLVPVPPVVTVFTVNKNLEQNATKIFHRWQYIAHKLPNDIFMTV</sequence>
<protein>
    <submittedName>
        <fullName evidence="1">Cannabidiolic acid synthase-like</fullName>
    </submittedName>
</protein>
<dbReference type="Proteomes" id="UP000325315">
    <property type="component" value="Unassembled WGS sequence"/>
</dbReference>
<dbReference type="InterPro" id="IPR036318">
    <property type="entry name" value="FAD-bd_PCMH-like_sf"/>
</dbReference>
<comment type="caution">
    <text evidence="1">The sequence shown here is derived from an EMBL/GenBank/DDBJ whole genome shotgun (WGS) entry which is preliminary data.</text>
</comment>
<reference evidence="2" key="1">
    <citation type="journal article" date="2019" name="Plant Biotechnol. J.">
        <title>Genome sequencing of the Australian wild diploid species Gossypium australe highlights disease resistance and delayed gland morphogenesis.</title>
        <authorList>
            <person name="Cai Y."/>
            <person name="Cai X."/>
            <person name="Wang Q."/>
            <person name="Wang P."/>
            <person name="Zhang Y."/>
            <person name="Cai C."/>
            <person name="Xu Y."/>
            <person name="Wang K."/>
            <person name="Zhou Z."/>
            <person name="Wang C."/>
            <person name="Geng S."/>
            <person name="Li B."/>
            <person name="Dong Q."/>
            <person name="Hou Y."/>
            <person name="Wang H."/>
            <person name="Ai P."/>
            <person name="Liu Z."/>
            <person name="Yi F."/>
            <person name="Sun M."/>
            <person name="An G."/>
            <person name="Cheng J."/>
            <person name="Zhang Y."/>
            <person name="Shi Q."/>
            <person name="Xie Y."/>
            <person name="Shi X."/>
            <person name="Chang Y."/>
            <person name="Huang F."/>
            <person name="Chen Y."/>
            <person name="Hong S."/>
            <person name="Mi L."/>
            <person name="Sun Q."/>
            <person name="Zhang L."/>
            <person name="Zhou B."/>
            <person name="Peng R."/>
            <person name="Zhang X."/>
            <person name="Liu F."/>
        </authorList>
    </citation>
    <scope>NUCLEOTIDE SEQUENCE [LARGE SCALE GENOMIC DNA]</scope>
    <source>
        <strain evidence="2">cv. PA1801</strain>
    </source>
</reference>
<dbReference type="InterPro" id="IPR016169">
    <property type="entry name" value="FAD-bd_PCMH_sub2"/>
</dbReference>
<dbReference type="SUPFAM" id="SSF56176">
    <property type="entry name" value="FAD-binding/transporter-associated domain-like"/>
    <property type="match status" value="1"/>
</dbReference>
<gene>
    <name evidence="1" type="ORF">EPI10_007697</name>
</gene>
<evidence type="ECO:0000313" key="1">
    <source>
        <dbReference type="EMBL" id="KAA3463344.1"/>
    </source>
</evidence>
<name>A0A5B6V2K3_9ROSI</name>
<dbReference type="EMBL" id="SMMG02000008">
    <property type="protein sequence ID" value="KAA3463344.1"/>
    <property type="molecule type" value="Genomic_DNA"/>
</dbReference>
<organism evidence="1 2">
    <name type="scientific">Gossypium australe</name>
    <dbReference type="NCBI Taxonomy" id="47621"/>
    <lineage>
        <taxon>Eukaryota</taxon>
        <taxon>Viridiplantae</taxon>
        <taxon>Streptophyta</taxon>
        <taxon>Embryophyta</taxon>
        <taxon>Tracheophyta</taxon>
        <taxon>Spermatophyta</taxon>
        <taxon>Magnoliopsida</taxon>
        <taxon>eudicotyledons</taxon>
        <taxon>Gunneridae</taxon>
        <taxon>Pentapetalae</taxon>
        <taxon>rosids</taxon>
        <taxon>malvids</taxon>
        <taxon>Malvales</taxon>
        <taxon>Malvaceae</taxon>
        <taxon>Malvoideae</taxon>
        <taxon>Gossypium</taxon>
    </lineage>
</organism>
<proteinExistence type="predicted"/>
<dbReference type="OrthoDB" id="1429686at2759"/>
<dbReference type="AlphaFoldDB" id="A0A5B6V2K3"/>
<dbReference type="PANTHER" id="PTHR32448">
    <property type="entry name" value="OS08G0158400 PROTEIN"/>
    <property type="match status" value="1"/>
</dbReference>